<dbReference type="EMBL" id="HBFM01000468">
    <property type="protein sequence ID" value="CAD8763874.1"/>
    <property type="molecule type" value="Transcribed_RNA"/>
</dbReference>
<feature type="compositionally biased region" description="Pro residues" evidence="1">
    <location>
        <begin position="67"/>
        <end position="76"/>
    </location>
</feature>
<reference evidence="2" key="1">
    <citation type="submission" date="2021-01" db="EMBL/GenBank/DDBJ databases">
        <authorList>
            <person name="Corre E."/>
            <person name="Pelletier E."/>
            <person name="Niang G."/>
            <person name="Scheremetjew M."/>
            <person name="Finn R."/>
            <person name="Kale V."/>
            <person name="Holt S."/>
            <person name="Cochrane G."/>
            <person name="Meng A."/>
            <person name="Brown T."/>
            <person name="Cohen L."/>
        </authorList>
    </citation>
    <scope>NUCLEOTIDE SEQUENCE</scope>
    <source>
        <strain evidence="2">SAG 63-3</strain>
    </source>
</reference>
<feature type="compositionally biased region" description="Pro residues" evidence="1">
    <location>
        <begin position="14"/>
        <end position="60"/>
    </location>
</feature>
<evidence type="ECO:0000256" key="1">
    <source>
        <dbReference type="SAM" id="MobiDB-lite"/>
    </source>
</evidence>
<feature type="compositionally biased region" description="Low complexity" evidence="1">
    <location>
        <begin position="135"/>
        <end position="146"/>
    </location>
</feature>
<feature type="region of interest" description="Disordered" evidence="1">
    <location>
        <begin position="14"/>
        <end position="85"/>
    </location>
</feature>
<gene>
    <name evidence="2" type="ORF">PPAR00522_LOCUS257</name>
</gene>
<organism evidence="2">
    <name type="scientific">Polytomella parva</name>
    <dbReference type="NCBI Taxonomy" id="51329"/>
    <lineage>
        <taxon>Eukaryota</taxon>
        <taxon>Viridiplantae</taxon>
        <taxon>Chlorophyta</taxon>
        <taxon>core chlorophytes</taxon>
        <taxon>Chlorophyceae</taxon>
        <taxon>CS clade</taxon>
        <taxon>Chlamydomonadales</taxon>
        <taxon>Chlamydomonadaceae</taxon>
        <taxon>Polytomella</taxon>
    </lineage>
</organism>
<sequence>MLGDFVFALVPLPPPSPLLPPPKSPPFPPSPPKLPPSPASSPFSPPQSVFSPPPSLPTLPPRSFISNPPPHRPPTPASVISPATSVPNSSSLNVTLLSSNTRLSLSLSLSITPSTNILSDIASTVSTSANVGKKSSVSDNRSSSYG</sequence>
<name>A0A7S0Y715_9CHLO</name>
<accession>A0A7S0Y715</accession>
<feature type="region of interest" description="Disordered" evidence="1">
    <location>
        <begin position="126"/>
        <end position="146"/>
    </location>
</feature>
<dbReference type="AlphaFoldDB" id="A0A7S0Y715"/>
<evidence type="ECO:0000313" key="2">
    <source>
        <dbReference type="EMBL" id="CAD8763874.1"/>
    </source>
</evidence>
<proteinExistence type="predicted"/>
<protein>
    <submittedName>
        <fullName evidence="2">Uncharacterized protein</fullName>
    </submittedName>
</protein>